<evidence type="ECO:0000313" key="2">
    <source>
        <dbReference type="EMBL" id="PJE78527.1"/>
    </source>
</evidence>
<sequence length="72" mass="8509">MHHIAHAIYYTHILYMYTSTCVCLRRRHMYRFNGVTEKGASSIDDSVDSSNTDKSEDLIQINFILFPHMIWI</sequence>
<keyword evidence="1" id="KW-0472">Membrane</keyword>
<comment type="caution">
    <text evidence="2">The sequence shown here is derived from an EMBL/GenBank/DDBJ whole genome shotgun (WGS) entry which is preliminary data.</text>
</comment>
<gene>
    <name evidence="2" type="ORF">CI610_02535</name>
</gene>
<name>A0A2H9T5N5_9ZZZZ</name>
<accession>A0A2H9T5N5</accession>
<reference evidence="2" key="1">
    <citation type="journal article" date="2017" name="Appl. Environ. Microbiol.">
        <title>Molecular characterization of an Endozoicomonas-like organism causing infection in king scallop Pecten maximus L.</title>
        <authorList>
            <person name="Cano I."/>
            <person name="van Aerle R."/>
            <person name="Ross S."/>
            <person name="Verner-Jeffreys D.W."/>
            <person name="Paley R.K."/>
            <person name="Rimmer G."/>
            <person name="Ryder D."/>
            <person name="Hooper P."/>
            <person name="Stone D."/>
            <person name="Feist S.W."/>
        </authorList>
    </citation>
    <scope>NUCLEOTIDE SEQUENCE</scope>
</reference>
<protein>
    <submittedName>
        <fullName evidence="2">Uncharacterized protein</fullName>
    </submittedName>
</protein>
<proteinExistence type="predicted"/>
<evidence type="ECO:0000256" key="1">
    <source>
        <dbReference type="SAM" id="Phobius"/>
    </source>
</evidence>
<keyword evidence="1" id="KW-0812">Transmembrane</keyword>
<dbReference type="EMBL" id="NSIT01000164">
    <property type="protein sequence ID" value="PJE78527.1"/>
    <property type="molecule type" value="Genomic_DNA"/>
</dbReference>
<organism evidence="2">
    <name type="scientific">invertebrate metagenome</name>
    <dbReference type="NCBI Taxonomy" id="1711999"/>
    <lineage>
        <taxon>unclassified sequences</taxon>
        <taxon>metagenomes</taxon>
        <taxon>organismal metagenomes</taxon>
    </lineage>
</organism>
<feature type="transmembrane region" description="Helical" evidence="1">
    <location>
        <begin position="6"/>
        <end position="24"/>
    </location>
</feature>
<dbReference type="AlphaFoldDB" id="A0A2H9T5N5"/>
<keyword evidence="1" id="KW-1133">Transmembrane helix</keyword>